<dbReference type="InterPro" id="IPR036291">
    <property type="entry name" value="NAD(P)-bd_dom_sf"/>
</dbReference>
<evidence type="ECO:0000313" key="3">
    <source>
        <dbReference type="Proteomes" id="UP001310594"/>
    </source>
</evidence>
<dbReference type="InterPro" id="IPR011032">
    <property type="entry name" value="GroES-like_sf"/>
</dbReference>
<dbReference type="InterPro" id="IPR020843">
    <property type="entry name" value="ER"/>
</dbReference>
<reference evidence="2" key="1">
    <citation type="submission" date="2023-08" db="EMBL/GenBank/DDBJ databases">
        <title>Black Yeasts Isolated from many extreme environments.</title>
        <authorList>
            <person name="Coleine C."/>
            <person name="Stajich J.E."/>
            <person name="Selbmann L."/>
        </authorList>
    </citation>
    <scope>NUCLEOTIDE SEQUENCE</scope>
    <source>
        <strain evidence="2">CCFEE 5810</strain>
    </source>
</reference>
<accession>A0AAN7W810</accession>
<dbReference type="Pfam" id="PF08240">
    <property type="entry name" value="ADH_N"/>
    <property type="match status" value="1"/>
</dbReference>
<dbReference type="SUPFAM" id="SSF51735">
    <property type="entry name" value="NAD(P)-binding Rossmann-fold domains"/>
    <property type="match status" value="1"/>
</dbReference>
<gene>
    <name evidence="2" type="ORF">LTR97_008115</name>
</gene>
<dbReference type="EMBL" id="JAVRQU010000012">
    <property type="protein sequence ID" value="KAK5696811.1"/>
    <property type="molecule type" value="Genomic_DNA"/>
</dbReference>
<dbReference type="SUPFAM" id="SSF50129">
    <property type="entry name" value="GroES-like"/>
    <property type="match status" value="1"/>
</dbReference>
<comment type="caution">
    <text evidence="2">The sequence shown here is derived from an EMBL/GenBank/DDBJ whole genome shotgun (WGS) entry which is preliminary data.</text>
</comment>
<dbReference type="SMART" id="SM00829">
    <property type="entry name" value="PKS_ER"/>
    <property type="match status" value="1"/>
</dbReference>
<dbReference type="AlphaFoldDB" id="A0AAN7W810"/>
<organism evidence="2 3">
    <name type="scientific">Elasticomyces elasticus</name>
    <dbReference type="NCBI Taxonomy" id="574655"/>
    <lineage>
        <taxon>Eukaryota</taxon>
        <taxon>Fungi</taxon>
        <taxon>Dikarya</taxon>
        <taxon>Ascomycota</taxon>
        <taxon>Pezizomycotina</taxon>
        <taxon>Dothideomycetes</taxon>
        <taxon>Dothideomycetidae</taxon>
        <taxon>Mycosphaerellales</taxon>
        <taxon>Teratosphaeriaceae</taxon>
        <taxon>Elasticomyces</taxon>
    </lineage>
</organism>
<dbReference type="GO" id="GO:0016491">
    <property type="term" value="F:oxidoreductase activity"/>
    <property type="evidence" value="ECO:0007669"/>
    <property type="project" value="InterPro"/>
</dbReference>
<dbReference type="PANTHER" id="PTHR45033">
    <property type="match status" value="1"/>
</dbReference>
<evidence type="ECO:0000259" key="1">
    <source>
        <dbReference type="SMART" id="SM00829"/>
    </source>
</evidence>
<dbReference type="Gene3D" id="3.90.180.10">
    <property type="entry name" value="Medium-chain alcohol dehydrogenases, catalytic domain"/>
    <property type="match status" value="1"/>
</dbReference>
<dbReference type="InterPro" id="IPR013154">
    <property type="entry name" value="ADH-like_N"/>
</dbReference>
<dbReference type="Gene3D" id="3.40.50.720">
    <property type="entry name" value="NAD(P)-binding Rossmann-like Domain"/>
    <property type="match status" value="1"/>
</dbReference>
<feature type="domain" description="Enoyl reductase (ER)" evidence="1">
    <location>
        <begin position="20"/>
        <end position="354"/>
    </location>
</feature>
<proteinExistence type="predicted"/>
<sequence length="358" mass="38209">MAFDEIPQHFKQWELSTTQGIDGLKLVEDASIGQVGDEEVVVEMYAASLNFLDLWVAKGGHPGMLDLDNNPGLITGCDGAGVVKAVGSAVNYFTAGDKVVTYLISHIADDEKVDFTKVGASIGIATNGTLTQYGKFHVSNLVHAPKELSFEQAATLPCSALTAYNALFGLRGRQVEKDQWVLVQGTGGVSVAGLQIALAVGAHVVATTSSAEKAAKLKSLGAESVINYRETPEFGLPARELTPNKAGFDHVLDVGGEITIGESVKAVKTDGVVTTIGLVGGPTEKQVPIMAASHHSCIVRGIVAGTRQQMRELVAFVDEVGLKPALDDVEFGIEQVREAYWRQEKQQHFSKVIIKLRN</sequence>
<dbReference type="CDD" id="cd08276">
    <property type="entry name" value="MDR7"/>
    <property type="match status" value="1"/>
</dbReference>
<dbReference type="Pfam" id="PF00107">
    <property type="entry name" value="ADH_zinc_N"/>
    <property type="match status" value="1"/>
</dbReference>
<dbReference type="Proteomes" id="UP001310594">
    <property type="component" value="Unassembled WGS sequence"/>
</dbReference>
<dbReference type="InterPro" id="IPR013149">
    <property type="entry name" value="ADH-like_C"/>
</dbReference>
<protein>
    <recommendedName>
        <fullName evidence="1">Enoyl reductase (ER) domain-containing protein</fullName>
    </recommendedName>
</protein>
<evidence type="ECO:0000313" key="2">
    <source>
        <dbReference type="EMBL" id="KAK5696811.1"/>
    </source>
</evidence>
<dbReference type="InterPro" id="IPR052711">
    <property type="entry name" value="Zinc_ADH-like"/>
</dbReference>
<name>A0AAN7W810_9PEZI</name>
<dbReference type="PANTHER" id="PTHR45033:SF2">
    <property type="entry name" value="ZINC-TYPE ALCOHOL DEHYDROGENASE-LIKE PROTEIN C1773.06C"/>
    <property type="match status" value="1"/>
</dbReference>